<dbReference type="PIRSF" id="PIRSF006806">
    <property type="entry name" value="FTHF_cligase"/>
    <property type="match status" value="1"/>
</dbReference>
<dbReference type="RefSeq" id="WP_213792540.1">
    <property type="nucleotide sequence ID" value="NZ_JAAMFJ010000001.1"/>
</dbReference>
<evidence type="ECO:0000256" key="2">
    <source>
        <dbReference type="ARBA" id="ARBA00022741"/>
    </source>
</evidence>
<comment type="caution">
    <text evidence="5">The sequence shown here is derived from an EMBL/GenBank/DDBJ whole genome shotgun (WGS) entry which is preliminary data.</text>
</comment>
<dbReference type="SUPFAM" id="SSF100950">
    <property type="entry name" value="NagB/RpiA/CoA transferase-like"/>
    <property type="match status" value="1"/>
</dbReference>
<reference evidence="5 6" key="1">
    <citation type="submission" date="2020-02" db="EMBL/GenBank/DDBJ databases">
        <title>Fructobacillus sp. isolated from paper mulberry of Taiwan.</title>
        <authorList>
            <person name="Lin S.-T."/>
        </authorList>
    </citation>
    <scope>NUCLEOTIDE SEQUENCE [LARGE SCALE GENOMIC DNA]</scope>
    <source>
        <strain evidence="5 6">M1-21</strain>
    </source>
</reference>
<dbReference type="Pfam" id="PF01812">
    <property type="entry name" value="5-FTHF_cyc-lig"/>
    <property type="match status" value="1"/>
</dbReference>
<proteinExistence type="inferred from homology"/>
<evidence type="ECO:0000256" key="1">
    <source>
        <dbReference type="ARBA" id="ARBA00010638"/>
    </source>
</evidence>
<comment type="similarity">
    <text evidence="1 4">Belongs to the 5-formyltetrahydrofolate cyclo-ligase family.</text>
</comment>
<dbReference type="PANTHER" id="PTHR23407:SF1">
    <property type="entry name" value="5-FORMYLTETRAHYDROFOLATE CYCLO-LIGASE"/>
    <property type="match status" value="1"/>
</dbReference>
<dbReference type="PANTHER" id="PTHR23407">
    <property type="entry name" value="ATPASE INHIBITOR/5-FORMYLTETRAHYDROFOLATE CYCLO-LIGASE"/>
    <property type="match status" value="1"/>
</dbReference>
<evidence type="ECO:0000313" key="5">
    <source>
        <dbReference type="EMBL" id="MBS9335978.1"/>
    </source>
</evidence>
<dbReference type="Gene3D" id="3.40.50.10420">
    <property type="entry name" value="NagB/RpiA/CoA transferase-like"/>
    <property type="match status" value="1"/>
</dbReference>
<sequence>MTAIQSKKQVRQEQKARLKSFLEEQPERKEAEEKALYEKFFSSPDWRSAQTIALTMAMPFEVATRPIMEAALKAGKTVLTARVEAGKQLSFVRIDEQTTFQPVGSFGLLEPVEGPVFDLSQIDLMLVPGLAFDQQTGQRLGFGGGYYDRVLADYPGATASLALSVQQRAGWLVDDFDQAVQTIISN</sequence>
<keyword evidence="2 4" id="KW-0547">Nucleotide-binding</keyword>
<dbReference type="NCBIfam" id="TIGR02727">
    <property type="entry name" value="MTHFS_bact"/>
    <property type="match status" value="1"/>
</dbReference>
<protein>
    <recommendedName>
        <fullName evidence="4">5-formyltetrahydrofolate cyclo-ligase</fullName>
        <ecNumber evidence="4">6.3.3.2</ecNumber>
    </recommendedName>
</protein>
<dbReference type="InterPro" id="IPR037171">
    <property type="entry name" value="NagB/RpiA_transferase-like"/>
</dbReference>
<dbReference type="Proteomes" id="UP000735205">
    <property type="component" value="Unassembled WGS sequence"/>
</dbReference>
<comment type="catalytic activity">
    <reaction evidence="4">
        <text>(6S)-5-formyl-5,6,7,8-tetrahydrofolate + ATP = (6R)-5,10-methenyltetrahydrofolate + ADP + phosphate</text>
        <dbReference type="Rhea" id="RHEA:10488"/>
        <dbReference type="ChEBI" id="CHEBI:30616"/>
        <dbReference type="ChEBI" id="CHEBI:43474"/>
        <dbReference type="ChEBI" id="CHEBI:57455"/>
        <dbReference type="ChEBI" id="CHEBI:57457"/>
        <dbReference type="ChEBI" id="CHEBI:456216"/>
        <dbReference type="EC" id="6.3.3.2"/>
    </reaction>
</comment>
<keyword evidence="3 4" id="KW-0067">ATP-binding</keyword>
<keyword evidence="5" id="KW-0436">Ligase</keyword>
<comment type="cofactor">
    <cofactor evidence="4">
        <name>Mg(2+)</name>
        <dbReference type="ChEBI" id="CHEBI:18420"/>
    </cofactor>
</comment>
<dbReference type="GO" id="GO:0030272">
    <property type="term" value="F:5-formyltetrahydrofolate cyclo-ligase activity"/>
    <property type="evidence" value="ECO:0007669"/>
    <property type="project" value="UniProtKB-EC"/>
</dbReference>
<dbReference type="EC" id="6.3.3.2" evidence="4"/>
<gene>
    <name evidence="5" type="ORF">G6R28_01840</name>
</gene>
<dbReference type="EMBL" id="JAAMFJ010000001">
    <property type="protein sequence ID" value="MBS9335978.1"/>
    <property type="molecule type" value="Genomic_DNA"/>
</dbReference>
<keyword evidence="6" id="KW-1185">Reference proteome</keyword>
<keyword evidence="4" id="KW-0460">Magnesium</keyword>
<evidence type="ECO:0000256" key="3">
    <source>
        <dbReference type="ARBA" id="ARBA00022840"/>
    </source>
</evidence>
<evidence type="ECO:0000256" key="4">
    <source>
        <dbReference type="RuleBase" id="RU361279"/>
    </source>
</evidence>
<evidence type="ECO:0000313" key="6">
    <source>
        <dbReference type="Proteomes" id="UP000735205"/>
    </source>
</evidence>
<dbReference type="InterPro" id="IPR002698">
    <property type="entry name" value="FTHF_cligase"/>
</dbReference>
<organism evidence="5 6">
    <name type="scientific">Fructobacillus papyrifericola</name>
    <dbReference type="NCBI Taxonomy" id="2713172"/>
    <lineage>
        <taxon>Bacteria</taxon>
        <taxon>Bacillati</taxon>
        <taxon>Bacillota</taxon>
        <taxon>Bacilli</taxon>
        <taxon>Lactobacillales</taxon>
        <taxon>Lactobacillaceae</taxon>
        <taxon>Fructobacillus</taxon>
    </lineage>
</organism>
<name>A0ABS5QS00_9LACO</name>
<keyword evidence="4" id="KW-0479">Metal-binding</keyword>
<accession>A0ABS5QS00</accession>
<dbReference type="InterPro" id="IPR024185">
    <property type="entry name" value="FTHF_cligase-like_sf"/>
</dbReference>